<name>A0A2R5G8P9_9STRA</name>
<dbReference type="EMBL" id="BEYU01000022">
    <property type="protein sequence ID" value="GBG26709.1"/>
    <property type="molecule type" value="Genomic_DNA"/>
</dbReference>
<organism evidence="3 4">
    <name type="scientific">Hondaea fermentalgiana</name>
    <dbReference type="NCBI Taxonomy" id="2315210"/>
    <lineage>
        <taxon>Eukaryota</taxon>
        <taxon>Sar</taxon>
        <taxon>Stramenopiles</taxon>
        <taxon>Bigyra</taxon>
        <taxon>Labyrinthulomycetes</taxon>
        <taxon>Thraustochytrida</taxon>
        <taxon>Thraustochytriidae</taxon>
        <taxon>Hondaea</taxon>
    </lineage>
</organism>
<evidence type="ECO:0000313" key="4">
    <source>
        <dbReference type="Proteomes" id="UP000241890"/>
    </source>
</evidence>
<sequence>MMVMNEVGDRDCDLDHADSAKARARRRVARIQGHDDDTPLRPPVFDTPSPQKLGLLSGNAAVEHGDHEQGHLSAPPSNTTDVLASARSDVSRQVRTDSDEAASHLHALEVALREAARLEVWRERETKLSEKPQKMNEADIDADVEAALAARLERLGPIVADVESGEVGTASALAGELANTQTSNLELTWELLWQTAQTQRSATALIAARGKLADQCTRPELRRKVAFLETARAKCASMQAQCLLDTYGRGDQQEALEHISASLDEAVAKAEEENAAVERKLEELKLLPPGLVREYDELQAAISERRDYIRRLEEGSA</sequence>
<evidence type="ECO:0000313" key="3">
    <source>
        <dbReference type="EMBL" id="GBG26709.1"/>
    </source>
</evidence>
<dbReference type="InParanoid" id="A0A2R5G8P9"/>
<feature type="coiled-coil region" evidence="1">
    <location>
        <begin position="253"/>
        <end position="287"/>
    </location>
</feature>
<keyword evidence="4" id="KW-1185">Reference proteome</keyword>
<keyword evidence="1" id="KW-0175">Coiled coil</keyword>
<proteinExistence type="predicted"/>
<dbReference type="Proteomes" id="UP000241890">
    <property type="component" value="Unassembled WGS sequence"/>
</dbReference>
<comment type="caution">
    <text evidence="3">The sequence shown here is derived from an EMBL/GenBank/DDBJ whole genome shotgun (WGS) entry which is preliminary data.</text>
</comment>
<protein>
    <submittedName>
        <fullName evidence="3">Uncharacterized protein</fullName>
    </submittedName>
</protein>
<dbReference type="AlphaFoldDB" id="A0A2R5G8P9"/>
<evidence type="ECO:0000256" key="1">
    <source>
        <dbReference type="SAM" id="Coils"/>
    </source>
</evidence>
<reference evidence="3 4" key="1">
    <citation type="submission" date="2017-12" db="EMBL/GenBank/DDBJ databases">
        <title>Sequencing, de novo assembly and annotation of complete genome of a new Thraustochytrid species, strain FCC1311.</title>
        <authorList>
            <person name="Sedici K."/>
            <person name="Godart F."/>
            <person name="Aiese Cigliano R."/>
            <person name="Sanseverino W."/>
            <person name="Barakat M."/>
            <person name="Ortet P."/>
            <person name="Marechal E."/>
            <person name="Cagnac O."/>
            <person name="Amato A."/>
        </authorList>
    </citation>
    <scope>NUCLEOTIDE SEQUENCE [LARGE SCALE GENOMIC DNA]</scope>
</reference>
<evidence type="ECO:0000256" key="2">
    <source>
        <dbReference type="SAM" id="MobiDB-lite"/>
    </source>
</evidence>
<accession>A0A2R5G8P9</accession>
<gene>
    <name evidence="3" type="ORF">FCC1311_029302</name>
</gene>
<feature type="region of interest" description="Disordered" evidence="2">
    <location>
        <begin position="31"/>
        <end position="52"/>
    </location>
</feature>
<feature type="region of interest" description="Disordered" evidence="2">
    <location>
        <begin position="64"/>
        <end position="87"/>
    </location>
</feature>